<accession>A0ABU5EEF6</accession>
<name>A0ABU5EEF6_9PROT</name>
<keyword evidence="2" id="KW-1185">Reference proteome</keyword>
<protein>
    <recommendedName>
        <fullName evidence="3">Lipoprotein</fullName>
    </recommendedName>
</protein>
<reference evidence="1 2" key="1">
    <citation type="journal article" date="2016" name="Antonie Van Leeuwenhoek">
        <title>Dongia soli sp. nov., isolated from soil from Dokdo, Korea.</title>
        <authorList>
            <person name="Kim D.U."/>
            <person name="Lee H."/>
            <person name="Kim H."/>
            <person name="Kim S.G."/>
            <person name="Ka J.O."/>
        </authorList>
    </citation>
    <scope>NUCLEOTIDE SEQUENCE [LARGE SCALE GENOMIC DNA]</scope>
    <source>
        <strain evidence="1 2">D78</strain>
    </source>
</reference>
<sequence>MSRLGRNSRRLSPPRRLQPQVLARESARNLSLRVICGLFLERWLTFIWGKEMRKTLAIIMTLGATALLGGCASDMSGPGNLLLDNNCSGNGFSIKDYCTDTFHPVAGPYGTSYRDSRWHQFDDQAWLNLE</sequence>
<organism evidence="1 2">
    <name type="scientific">Dongia soli</name>
    <dbReference type="NCBI Taxonomy" id="600628"/>
    <lineage>
        <taxon>Bacteria</taxon>
        <taxon>Pseudomonadati</taxon>
        <taxon>Pseudomonadota</taxon>
        <taxon>Alphaproteobacteria</taxon>
        <taxon>Rhodospirillales</taxon>
        <taxon>Dongiaceae</taxon>
        <taxon>Dongia</taxon>
    </lineage>
</organism>
<gene>
    <name evidence="1" type="ORF">SMD27_16570</name>
</gene>
<evidence type="ECO:0000313" key="1">
    <source>
        <dbReference type="EMBL" id="MDY0884460.1"/>
    </source>
</evidence>
<evidence type="ECO:0008006" key="3">
    <source>
        <dbReference type="Google" id="ProtNLM"/>
    </source>
</evidence>
<comment type="caution">
    <text evidence="1">The sequence shown here is derived from an EMBL/GenBank/DDBJ whole genome shotgun (WGS) entry which is preliminary data.</text>
</comment>
<dbReference type="RefSeq" id="WP_320509523.1">
    <property type="nucleotide sequence ID" value="NZ_JAXCLW010000004.1"/>
</dbReference>
<proteinExistence type="predicted"/>
<dbReference type="EMBL" id="JAXCLW010000004">
    <property type="protein sequence ID" value="MDY0884460.1"/>
    <property type="molecule type" value="Genomic_DNA"/>
</dbReference>
<dbReference type="Proteomes" id="UP001279642">
    <property type="component" value="Unassembled WGS sequence"/>
</dbReference>
<evidence type="ECO:0000313" key="2">
    <source>
        <dbReference type="Proteomes" id="UP001279642"/>
    </source>
</evidence>